<dbReference type="SUPFAM" id="SSF55200">
    <property type="entry name" value="Translation initiation factor IF3, C-terminal domain"/>
    <property type="match status" value="1"/>
</dbReference>
<reference evidence="9 10" key="1">
    <citation type="submission" date="2016-11" db="EMBL/GenBank/DDBJ databases">
        <authorList>
            <person name="Varghese N."/>
            <person name="Submissions S."/>
        </authorList>
    </citation>
    <scope>NUCLEOTIDE SEQUENCE [LARGE SCALE GENOMIC DNA]</scope>
    <source>
        <strain evidence="9 10">DSM 20664</strain>
    </source>
</reference>
<dbReference type="InterPro" id="IPR019815">
    <property type="entry name" value="Translation_initiation_fac_3_C"/>
</dbReference>
<evidence type="ECO:0000313" key="10">
    <source>
        <dbReference type="Proteomes" id="UP000185093"/>
    </source>
</evidence>
<evidence type="ECO:0000259" key="7">
    <source>
        <dbReference type="Pfam" id="PF00707"/>
    </source>
</evidence>
<proteinExistence type="inferred from homology"/>
<dbReference type="InterPro" id="IPR036787">
    <property type="entry name" value="T_IF-3_N_sf"/>
</dbReference>
<keyword evidence="4" id="KW-0963">Cytoplasm</keyword>
<feature type="domain" description="Translation initiation factor 3 N-terminal" evidence="8">
    <location>
        <begin position="2"/>
        <end position="59"/>
    </location>
</feature>
<evidence type="ECO:0000256" key="3">
    <source>
        <dbReference type="ARBA" id="ARBA00022917"/>
    </source>
</evidence>
<dbReference type="PROSITE" id="PS00938">
    <property type="entry name" value="IF3"/>
    <property type="match status" value="1"/>
</dbReference>
<feature type="domain" description="Translation initiation factor 3 C-terminal" evidence="7">
    <location>
        <begin position="67"/>
        <end position="150"/>
    </location>
</feature>
<keyword evidence="3 4" id="KW-0648">Protein biosynthesis</keyword>
<dbReference type="InterPro" id="IPR001288">
    <property type="entry name" value="Translation_initiation_fac_3"/>
</dbReference>
<evidence type="ECO:0000259" key="8">
    <source>
        <dbReference type="Pfam" id="PF05198"/>
    </source>
</evidence>
<accession>A0ABY1JAT7</accession>
<evidence type="ECO:0000256" key="1">
    <source>
        <dbReference type="ARBA" id="ARBA00005439"/>
    </source>
</evidence>
<evidence type="ECO:0000256" key="2">
    <source>
        <dbReference type="ARBA" id="ARBA00022540"/>
    </source>
</evidence>
<comment type="subcellular location">
    <subcellularLocation>
        <location evidence="4 6">Cytoplasm</location>
    </subcellularLocation>
</comment>
<dbReference type="NCBIfam" id="TIGR00168">
    <property type="entry name" value="infC"/>
    <property type="match status" value="1"/>
</dbReference>
<dbReference type="Pfam" id="PF00707">
    <property type="entry name" value="IF3_C"/>
    <property type="match status" value="1"/>
</dbReference>
<keyword evidence="2 4" id="KW-0396">Initiation factor</keyword>
<evidence type="ECO:0000256" key="4">
    <source>
        <dbReference type="HAMAP-Rule" id="MF_00080"/>
    </source>
</evidence>
<evidence type="ECO:0000256" key="6">
    <source>
        <dbReference type="RuleBase" id="RU000646"/>
    </source>
</evidence>
<dbReference type="InterPro" id="IPR036788">
    <property type="entry name" value="T_IF-3_C_sf"/>
</dbReference>
<sequence>MIDADGSKVGVVPVQQALQLAENRGLDLVEVAPQANPPVCRIMDYGKYRYQQQKRDKEARKKQKTQTIKEIKMRPKIDEHDYNFKVKAIKEFLREGHRVKVSVFFRGREMSFLDKGREVLERVAKECDGLGKPEAEPKMEGRYMRIMLVPVQQKAEAKPSKISDED</sequence>
<dbReference type="Pfam" id="PF05198">
    <property type="entry name" value="IF3_N"/>
    <property type="match status" value="1"/>
</dbReference>
<dbReference type="InterPro" id="IPR019813">
    <property type="entry name" value="Translation_initiation_fac3_CS"/>
</dbReference>
<dbReference type="Proteomes" id="UP000185093">
    <property type="component" value="Unassembled WGS sequence"/>
</dbReference>
<keyword evidence="10" id="KW-1185">Reference proteome</keyword>
<comment type="caution">
    <text evidence="9">The sequence shown here is derived from an EMBL/GenBank/DDBJ whole genome shotgun (WGS) entry which is preliminary data.</text>
</comment>
<organism evidence="9 10">
    <name type="scientific">Acetomicrobium flavidum</name>
    <dbReference type="NCBI Taxonomy" id="49896"/>
    <lineage>
        <taxon>Bacteria</taxon>
        <taxon>Thermotogati</taxon>
        <taxon>Synergistota</taxon>
        <taxon>Synergistia</taxon>
        <taxon>Synergistales</taxon>
        <taxon>Acetomicrobiaceae</taxon>
        <taxon>Acetomicrobium</taxon>
    </lineage>
</organism>
<dbReference type="RefSeq" id="WP_014806780.1">
    <property type="nucleotide sequence ID" value="NZ_DAORXD010000004.1"/>
</dbReference>
<protein>
    <recommendedName>
        <fullName evidence="4 5">Translation initiation factor IF-3</fullName>
    </recommendedName>
</protein>
<evidence type="ECO:0000256" key="5">
    <source>
        <dbReference type="NCBIfam" id="TIGR00168"/>
    </source>
</evidence>
<comment type="function">
    <text evidence="4 6">IF-3 binds to the 30S ribosomal subunit and shifts the equilibrium between 70S ribosomes and their 50S and 30S subunits in favor of the free subunits, thus enhancing the availability of 30S subunits on which protein synthesis initiation begins.</text>
</comment>
<dbReference type="Gene3D" id="3.30.110.10">
    <property type="entry name" value="Translation initiation factor 3 (IF-3), C-terminal domain"/>
    <property type="match status" value="1"/>
</dbReference>
<dbReference type="GO" id="GO:0003743">
    <property type="term" value="F:translation initiation factor activity"/>
    <property type="evidence" value="ECO:0007669"/>
    <property type="project" value="UniProtKB-KW"/>
</dbReference>
<comment type="similarity">
    <text evidence="1 4 6">Belongs to the IF-3 family.</text>
</comment>
<dbReference type="Gene3D" id="3.10.20.80">
    <property type="entry name" value="Translation initiation factor 3 (IF-3), N-terminal domain"/>
    <property type="match status" value="1"/>
</dbReference>
<gene>
    <name evidence="4" type="primary">infC</name>
    <name evidence="9" type="ORF">SAMN05444368_0207</name>
</gene>
<evidence type="ECO:0000313" key="9">
    <source>
        <dbReference type="EMBL" id="SIN62613.1"/>
    </source>
</evidence>
<dbReference type="PANTHER" id="PTHR10938">
    <property type="entry name" value="TRANSLATION INITIATION FACTOR IF-3"/>
    <property type="match status" value="1"/>
</dbReference>
<dbReference type="InterPro" id="IPR019814">
    <property type="entry name" value="Translation_initiation_fac_3_N"/>
</dbReference>
<dbReference type="HAMAP" id="MF_00080">
    <property type="entry name" value="IF_3"/>
    <property type="match status" value="1"/>
</dbReference>
<dbReference type="PANTHER" id="PTHR10938:SF0">
    <property type="entry name" value="TRANSLATION INITIATION FACTOR IF-3, MITOCHONDRIAL"/>
    <property type="match status" value="1"/>
</dbReference>
<dbReference type="SUPFAM" id="SSF54364">
    <property type="entry name" value="Translation initiation factor IF3, N-terminal domain"/>
    <property type="match status" value="1"/>
</dbReference>
<comment type="subunit">
    <text evidence="4 6">Monomer.</text>
</comment>
<name>A0ABY1JAT7_9BACT</name>
<dbReference type="EMBL" id="FSQZ01000001">
    <property type="protein sequence ID" value="SIN62613.1"/>
    <property type="molecule type" value="Genomic_DNA"/>
</dbReference>